<accession>V2Y5P9</accession>
<keyword evidence="1" id="KW-0472">Membrane</keyword>
<dbReference type="PANTHER" id="PTHR40044:SF1">
    <property type="entry name" value="INTEGRAL MEMBRANE PROTEIN"/>
    <property type="match status" value="1"/>
</dbReference>
<dbReference type="AlphaFoldDB" id="V2Y5P9"/>
<dbReference type="InterPro" id="IPR010387">
    <property type="entry name" value="QueT"/>
</dbReference>
<dbReference type="EMBL" id="ACIL03000013">
    <property type="protein sequence ID" value="ESL03016.1"/>
    <property type="molecule type" value="Genomic_DNA"/>
</dbReference>
<proteinExistence type="predicted"/>
<evidence type="ECO:0000313" key="2">
    <source>
        <dbReference type="EMBL" id="ESL03016.1"/>
    </source>
</evidence>
<feature type="transmembrane region" description="Helical" evidence="1">
    <location>
        <begin position="82"/>
        <end position="104"/>
    </location>
</feature>
<name>V2Y5P9_9FIRM</name>
<dbReference type="PANTHER" id="PTHR40044">
    <property type="entry name" value="INTEGRAL MEMBRANE PROTEIN-RELATED"/>
    <property type="match status" value="1"/>
</dbReference>
<feature type="transmembrane region" description="Helical" evidence="1">
    <location>
        <begin position="144"/>
        <end position="174"/>
    </location>
</feature>
<organism evidence="2 3">
    <name type="scientific">Catonella morbi ATCC 51271</name>
    <dbReference type="NCBI Taxonomy" id="592026"/>
    <lineage>
        <taxon>Bacteria</taxon>
        <taxon>Bacillati</taxon>
        <taxon>Bacillota</taxon>
        <taxon>Clostridia</taxon>
        <taxon>Lachnospirales</taxon>
        <taxon>Lachnospiraceae</taxon>
        <taxon>Catonella</taxon>
    </lineage>
</organism>
<keyword evidence="1" id="KW-0812">Transmembrane</keyword>
<comment type="caution">
    <text evidence="2">The sequence shown here is derived from an EMBL/GenBank/DDBJ whole genome shotgun (WGS) entry which is preliminary data.</text>
</comment>
<gene>
    <name evidence="2" type="ORF">GCWU0000282_001889</name>
</gene>
<sequence>MEDSKIMQAHSISRTLVITQAAIIVALYTVLTLIANLFGLASGVIQVRISEALTVLPFLSFIGIPGVTIGCLISNIVTGADIFDIIFGTLATFIGAMGTWYLGILFKKTKRRFLKFLSPIPPIVANMIIVPLVLTYAYHVPDGIPFLMLTVGIGEIISCGILGLLILSVLYPIWHKIVPYKI</sequence>
<dbReference type="Pfam" id="PF06177">
    <property type="entry name" value="QueT"/>
    <property type="match status" value="1"/>
</dbReference>
<dbReference type="HOGENOM" id="CLU_104115_0_0_9"/>
<feature type="transmembrane region" description="Helical" evidence="1">
    <location>
        <begin position="116"/>
        <end position="138"/>
    </location>
</feature>
<dbReference type="RefSeq" id="WP_023354758.1">
    <property type="nucleotide sequence ID" value="NZ_KI535368.1"/>
</dbReference>
<evidence type="ECO:0000313" key="3">
    <source>
        <dbReference type="Proteomes" id="UP000018227"/>
    </source>
</evidence>
<protein>
    <recommendedName>
        <fullName evidence="4">QueT transporter</fullName>
    </recommendedName>
</protein>
<evidence type="ECO:0008006" key="4">
    <source>
        <dbReference type="Google" id="ProtNLM"/>
    </source>
</evidence>
<feature type="transmembrane region" description="Helical" evidence="1">
    <location>
        <begin position="53"/>
        <end position="76"/>
    </location>
</feature>
<dbReference type="Proteomes" id="UP000018227">
    <property type="component" value="Unassembled WGS sequence"/>
</dbReference>
<feature type="transmembrane region" description="Helical" evidence="1">
    <location>
        <begin position="20"/>
        <end position="41"/>
    </location>
</feature>
<evidence type="ECO:0000256" key="1">
    <source>
        <dbReference type="SAM" id="Phobius"/>
    </source>
</evidence>
<dbReference type="eggNOG" id="COG4708">
    <property type="taxonomic scope" value="Bacteria"/>
</dbReference>
<reference evidence="2 3" key="1">
    <citation type="submission" date="2013-06" db="EMBL/GenBank/DDBJ databases">
        <authorList>
            <person name="Weinstock G."/>
            <person name="Sodergren E."/>
            <person name="Clifton S."/>
            <person name="Fulton L."/>
            <person name="Fulton B."/>
            <person name="Courtney L."/>
            <person name="Fronick C."/>
            <person name="Harrison M."/>
            <person name="Strong C."/>
            <person name="Farmer C."/>
            <person name="Delahaunty K."/>
            <person name="Markovic C."/>
            <person name="Hall O."/>
            <person name="Minx P."/>
            <person name="Tomlinson C."/>
            <person name="Mitreva M."/>
            <person name="Nelson J."/>
            <person name="Hou S."/>
            <person name="Wollam A."/>
            <person name="Pepin K.H."/>
            <person name="Johnson M."/>
            <person name="Bhonagiri V."/>
            <person name="Nash W.E."/>
            <person name="Warren W."/>
            <person name="Chinwalla A."/>
            <person name="Mardis E.R."/>
            <person name="Wilson R.K."/>
        </authorList>
    </citation>
    <scope>NUCLEOTIDE SEQUENCE [LARGE SCALE GENOMIC DNA]</scope>
    <source>
        <strain evidence="2 3">ATCC 51271</strain>
    </source>
</reference>
<keyword evidence="1" id="KW-1133">Transmembrane helix</keyword>
<keyword evidence="3" id="KW-1185">Reference proteome</keyword>
<dbReference type="PIRSF" id="PIRSF031501">
    <property type="entry name" value="QueT"/>
    <property type="match status" value="1"/>
</dbReference>
<dbReference type="STRING" id="592026.GCWU0000282_001889"/>